<comment type="catalytic activity">
    <reaction evidence="6">
        <text>coproporphyrinogen III + 3 O2 = coproporphyrin III + 3 H2O2</text>
        <dbReference type="Rhea" id="RHEA:43436"/>
        <dbReference type="ChEBI" id="CHEBI:15379"/>
        <dbReference type="ChEBI" id="CHEBI:16240"/>
        <dbReference type="ChEBI" id="CHEBI:57309"/>
        <dbReference type="ChEBI" id="CHEBI:131725"/>
        <dbReference type="EC" id="1.3.3.15"/>
    </reaction>
</comment>
<dbReference type="Pfam" id="PF01593">
    <property type="entry name" value="Amino_oxidase"/>
    <property type="match status" value="1"/>
</dbReference>
<accession>A0A5B9VZ35</accession>
<protein>
    <recommendedName>
        <fullName evidence="6">Coproporphyrinogen III oxidase</fullName>
        <ecNumber evidence="6">1.3.3.15</ecNumber>
    </recommendedName>
</protein>
<dbReference type="InterPro" id="IPR050464">
    <property type="entry name" value="Zeta_carotene_desat/Oxidored"/>
</dbReference>
<dbReference type="KEGG" id="agv:OJF2_18300"/>
<feature type="domain" description="Amine oxidase" evidence="8">
    <location>
        <begin position="8"/>
        <end position="473"/>
    </location>
</feature>
<evidence type="ECO:0000256" key="4">
    <source>
        <dbReference type="ARBA" id="ARBA00023002"/>
    </source>
</evidence>
<organism evidence="9 10">
    <name type="scientific">Aquisphaera giovannonii</name>
    <dbReference type="NCBI Taxonomy" id="406548"/>
    <lineage>
        <taxon>Bacteria</taxon>
        <taxon>Pseudomonadati</taxon>
        <taxon>Planctomycetota</taxon>
        <taxon>Planctomycetia</taxon>
        <taxon>Isosphaerales</taxon>
        <taxon>Isosphaeraceae</taxon>
        <taxon>Aquisphaera</taxon>
    </lineage>
</organism>
<dbReference type="InterPro" id="IPR036188">
    <property type="entry name" value="FAD/NAD-bd_sf"/>
</dbReference>
<evidence type="ECO:0000313" key="9">
    <source>
        <dbReference type="EMBL" id="QEH33329.1"/>
    </source>
</evidence>
<sequence length="487" mass="51658">MAVIGGGISGLAAARRLVDTVPRVDVHVLEAGERAGGVLGTVRDRGFLIEESADSFLTATPHAVDLCRRVGLEGEVIPTDPSHRRAFVVSEGRLVPLPDGLMVMAPTRLWPMVTTPILGPFSKLRMGMELLVGRSDLADESLAGFARRRFGKGAYERLIQPLVGGMYTGDPERLSAEATMPRFREMERNHGSLIRASLRERAERARRERDTTGAGPADGTAGKAAGSGARYGMFAGLRDGMGSLVEATIRSLPPNAVRCGAAVRGLARLPGGGWRVSVADSGDFLADAVVVATAARDAARLLTGIDPDLGAELGRIRSTSCAIVSLAYSRDQIEHRLDGFGFVVPEVEKLQVLSATFSSVKFAGRAPADMVLLRAFLGGAFRAATLDRPDPEIIATAAAELGRLLGIRGEPSLTRIRRWPGVMPQYELGHIDLVRSIEDRIRAIPGLALAGNAYHGVGVPQCIKSGEEAAETIAEYLSGVEKAASGT</sequence>
<dbReference type="PANTHER" id="PTHR42923:SF3">
    <property type="entry name" value="PROTOPORPHYRINOGEN OXIDASE"/>
    <property type="match status" value="1"/>
</dbReference>
<dbReference type="SUPFAM" id="SSF54373">
    <property type="entry name" value="FAD-linked reductases, C-terminal domain"/>
    <property type="match status" value="1"/>
</dbReference>
<evidence type="ECO:0000259" key="8">
    <source>
        <dbReference type="Pfam" id="PF01593"/>
    </source>
</evidence>
<keyword evidence="6" id="KW-0963">Cytoplasm</keyword>
<dbReference type="Gene3D" id="1.10.3110.10">
    <property type="entry name" value="protoporphyrinogen ix oxidase, domain 3"/>
    <property type="match status" value="1"/>
</dbReference>
<dbReference type="GO" id="GO:0005737">
    <property type="term" value="C:cytoplasm"/>
    <property type="evidence" value="ECO:0007669"/>
    <property type="project" value="UniProtKB-SubCell"/>
</dbReference>
<keyword evidence="2 6" id="KW-0285">Flavoprotein</keyword>
<dbReference type="InterPro" id="IPR004572">
    <property type="entry name" value="Protoporphyrinogen_oxidase"/>
</dbReference>
<evidence type="ECO:0000256" key="3">
    <source>
        <dbReference type="ARBA" id="ARBA00022827"/>
    </source>
</evidence>
<dbReference type="InterPro" id="IPR002937">
    <property type="entry name" value="Amino_oxidase"/>
</dbReference>
<proteinExistence type="inferred from homology"/>
<comment type="pathway">
    <text evidence="6">Porphyrin-containing compound metabolism; protoheme biosynthesis.</text>
</comment>
<evidence type="ECO:0000313" key="10">
    <source>
        <dbReference type="Proteomes" id="UP000324233"/>
    </source>
</evidence>
<comment type="cofactor">
    <cofactor evidence="1 6">
        <name>FAD</name>
        <dbReference type="ChEBI" id="CHEBI:57692"/>
    </cofactor>
</comment>
<dbReference type="EC" id="1.3.3.15" evidence="6"/>
<keyword evidence="5 6" id="KW-0350">Heme biosynthesis</keyword>
<dbReference type="Gene3D" id="3.90.660.20">
    <property type="entry name" value="Protoporphyrinogen oxidase, mitochondrial, domain 2"/>
    <property type="match status" value="1"/>
</dbReference>
<dbReference type="Proteomes" id="UP000324233">
    <property type="component" value="Chromosome"/>
</dbReference>
<dbReference type="SUPFAM" id="SSF51905">
    <property type="entry name" value="FAD/NAD(P)-binding domain"/>
    <property type="match status" value="1"/>
</dbReference>
<evidence type="ECO:0000256" key="7">
    <source>
        <dbReference type="SAM" id="MobiDB-lite"/>
    </source>
</evidence>
<gene>
    <name evidence="9" type="primary">hemY_1</name>
    <name evidence="9" type="ORF">OJF2_18300</name>
</gene>
<evidence type="ECO:0000256" key="1">
    <source>
        <dbReference type="ARBA" id="ARBA00001974"/>
    </source>
</evidence>
<dbReference type="EMBL" id="CP042997">
    <property type="protein sequence ID" value="QEH33329.1"/>
    <property type="molecule type" value="Genomic_DNA"/>
</dbReference>
<dbReference type="NCBIfam" id="TIGR00562">
    <property type="entry name" value="proto_IX_ox"/>
    <property type="match status" value="1"/>
</dbReference>
<comment type="subcellular location">
    <subcellularLocation>
        <location evidence="6">Cytoplasm</location>
    </subcellularLocation>
</comment>
<feature type="region of interest" description="Disordered" evidence="7">
    <location>
        <begin position="199"/>
        <end position="225"/>
    </location>
</feature>
<evidence type="ECO:0000256" key="6">
    <source>
        <dbReference type="RuleBase" id="RU364052"/>
    </source>
</evidence>
<reference evidence="9 10" key="1">
    <citation type="submission" date="2019-08" db="EMBL/GenBank/DDBJ databases">
        <title>Deep-cultivation of Planctomycetes and their phenomic and genomic characterization uncovers novel biology.</title>
        <authorList>
            <person name="Wiegand S."/>
            <person name="Jogler M."/>
            <person name="Boedeker C."/>
            <person name="Pinto D."/>
            <person name="Vollmers J."/>
            <person name="Rivas-Marin E."/>
            <person name="Kohn T."/>
            <person name="Peeters S.H."/>
            <person name="Heuer A."/>
            <person name="Rast P."/>
            <person name="Oberbeckmann S."/>
            <person name="Bunk B."/>
            <person name="Jeske O."/>
            <person name="Meyerdierks A."/>
            <person name="Storesund J.E."/>
            <person name="Kallscheuer N."/>
            <person name="Luecker S."/>
            <person name="Lage O.M."/>
            <person name="Pohl T."/>
            <person name="Merkel B.J."/>
            <person name="Hornburger P."/>
            <person name="Mueller R.-W."/>
            <person name="Bruemmer F."/>
            <person name="Labrenz M."/>
            <person name="Spormann A.M."/>
            <person name="Op den Camp H."/>
            <person name="Overmann J."/>
            <person name="Amann R."/>
            <person name="Jetten M.S.M."/>
            <person name="Mascher T."/>
            <person name="Medema M.H."/>
            <person name="Devos D.P."/>
            <person name="Kaster A.-K."/>
            <person name="Ovreas L."/>
            <person name="Rohde M."/>
            <person name="Galperin M.Y."/>
            <person name="Jogler C."/>
        </authorList>
    </citation>
    <scope>NUCLEOTIDE SEQUENCE [LARGE SCALE GENOMIC DNA]</scope>
    <source>
        <strain evidence="9 10">OJF2</strain>
    </source>
</reference>
<keyword evidence="3 6" id="KW-0274">FAD</keyword>
<dbReference type="PANTHER" id="PTHR42923">
    <property type="entry name" value="PROTOPORPHYRINOGEN OXIDASE"/>
    <property type="match status" value="1"/>
</dbReference>
<evidence type="ECO:0000256" key="5">
    <source>
        <dbReference type="ARBA" id="ARBA00023133"/>
    </source>
</evidence>
<feature type="compositionally biased region" description="Low complexity" evidence="7">
    <location>
        <begin position="212"/>
        <end position="225"/>
    </location>
</feature>
<comment type="similarity">
    <text evidence="6">Belongs to the protoporphyrinogen/coproporphyrinogen oxidase family. Coproporphyrinogen III oxidase subfamily.</text>
</comment>
<dbReference type="Gene3D" id="3.50.50.60">
    <property type="entry name" value="FAD/NAD(P)-binding domain"/>
    <property type="match status" value="1"/>
</dbReference>
<keyword evidence="4 6" id="KW-0560">Oxidoreductase</keyword>
<evidence type="ECO:0000256" key="2">
    <source>
        <dbReference type="ARBA" id="ARBA00022630"/>
    </source>
</evidence>
<name>A0A5B9VZ35_9BACT</name>
<comment type="function">
    <text evidence="6">Involved in coproporphyrin-dependent heme b biosynthesis. Catalyzes the oxidation of coproporphyrinogen III to coproporphyrin III.</text>
</comment>
<dbReference type="GO" id="GO:0004729">
    <property type="term" value="F:oxygen-dependent protoporphyrinogen oxidase activity"/>
    <property type="evidence" value="ECO:0007669"/>
    <property type="project" value="UniProtKB-UniRule"/>
</dbReference>
<dbReference type="AlphaFoldDB" id="A0A5B9VZ35"/>
<dbReference type="GO" id="GO:0006783">
    <property type="term" value="P:heme biosynthetic process"/>
    <property type="evidence" value="ECO:0007669"/>
    <property type="project" value="UniProtKB-UniRule"/>
</dbReference>
<feature type="compositionally biased region" description="Basic and acidic residues" evidence="7">
    <location>
        <begin position="199"/>
        <end position="211"/>
    </location>
</feature>
<dbReference type="UniPathway" id="UPA00252"/>
<keyword evidence="10" id="KW-1185">Reference proteome</keyword>